<name>A0A9N9A5J0_9GLOM</name>
<evidence type="ECO:0000313" key="3">
    <source>
        <dbReference type="Proteomes" id="UP000789739"/>
    </source>
</evidence>
<keyword evidence="1" id="KW-0175">Coiled coil</keyword>
<keyword evidence="3" id="KW-1185">Reference proteome</keyword>
<organism evidence="2 3">
    <name type="scientific">Paraglomus brasilianum</name>
    <dbReference type="NCBI Taxonomy" id="144538"/>
    <lineage>
        <taxon>Eukaryota</taxon>
        <taxon>Fungi</taxon>
        <taxon>Fungi incertae sedis</taxon>
        <taxon>Mucoromycota</taxon>
        <taxon>Glomeromycotina</taxon>
        <taxon>Glomeromycetes</taxon>
        <taxon>Paraglomerales</taxon>
        <taxon>Paraglomeraceae</taxon>
        <taxon>Paraglomus</taxon>
    </lineage>
</organism>
<protein>
    <submittedName>
        <fullName evidence="2">7528_t:CDS:1</fullName>
    </submittedName>
</protein>
<evidence type="ECO:0000256" key="1">
    <source>
        <dbReference type="SAM" id="Coils"/>
    </source>
</evidence>
<reference evidence="2" key="1">
    <citation type="submission" date="2021-06" db="EMBL/GenBank/DDBJ databases">
        <authorList>
            <person name="Kallberg Y."/>
            <person name="Tangrot J."/>
            <person name="Rosling A."/>
        </authorList>
    </citation>
    <scope>NUCLEOTIDE SEQUENCE</scope>
    <source>
        <strain evidence="2">BR232B</strain>
    </source>
</reference>
<feature type="coiled-coil region" evidence="1">
    <location>
        <begin position="65"/>
        <end position="99"/>
    </location>
</feature>
<comment type="caution">
    <text evidence="2">The sequence shown here is derived from an EMBL/GenBank/DDBJ whole genome shotgun (WGS) entry which is preliminary data.</text>
</comment>
<dbReference type="OrthoDB" id="2400114at2759"/>
<feature type="coiled-coil region" evidence="1">
    <location>
        <begin position="128"/>
        <end position="173"/>
    </location>
</feature>
<dbReference type="Proteomes" id="UP000789739">
    <property type="component" value="Unassembled WGS sequence"/>
</dbReference>
<accession>A0A9N9A5J0</accession>
<sequence>MGKRSNPGSRIQMSGTNGLSEHMLKTFLHFLPRKLKVEIHPPKKPKIAIPDTVLDGSLLSPTLSEESFEKELKRARKEFQQFTNDLDKISKRVEKLAETAPEWFADIEEIKIKQDNVEECITATQEKIFESEQRLEQLKTVREEFNEDINKDLKKIQEQLVELLERHREARSTASMIAQNQSMTTEELDLMLEAIRDYARLIEDASSTIKHFDDVGSPLQYESLDLSPFRTYQGNISYFDDHVYYATPTNGSYPSSPIRAPSPISPLMLPTLSTPPMSDDESSDLSYPSTPIDISQQPIYPSPYCLLRHQQLLLLGMRRAAVGLKFLLYAKRLNDLEKKHPSIDYDSDWYLGIGDNELESYDNKKDIDACSSQSESENKAYDRIRKKSLVLHSYDLLRFDKRTIVK</sequence>
<proteinExistence type="predicted"/>
<evidence type="ECO:0000313" key="2">
    <source>
        <dbReference type="EMBL" id="CAG8517418.1"/>
    </source>
</evidence>
<gene>
    <name evidence="2" type="ORF">PBRASI_LOCUS3438</name>
</gene>
<dbReference type="AlphaFoldDB" id="A0A9N9A5J0"/>
<dbReference type="EMBL" id="CAJVPI010000310">
    <property type="protein sequence ID" value="CAG8517418.1"/>
    <property type="molecule type" value="Genomic_DNA"/>
</dbReference>